<dbReference type="Proteomes" id="UP001164929">
    <property type="component" value="Chromosome 13"/>
</dbReference>
<accession>A0AAD6Q245</accession>
<keyword evidence="1" id="KW-0472">Membrane</keyword>
<protein>
    <submittedName>
        <fullName evidence="2">Uncharacterized protein</fullName>
    </submittedName>
</protein>
<name>A0AAD6Q245_9ROSI</name>
<evidence type="ECO:0000313" key="2">
    <source>
        <dbReference type="EMBL" id="KAJ6974363.1"/>
    </source>
</evidence>
<evidence type="ECO:0000256" key="1">
    <source>
        <dbReference type="SAM" id="Phobius"/>
    </source>
</evidence>
<keyword evidence="3" id="KW-1185">Reference proteome</keyword>
<proteinExistence type="predicted"/>
<feature type="transmembrane region" description="Helical" evidence="1">
    <location>
        <begin position="135"/>
        <end position="153"/>
    </location>
</feature>
<dbReference type="AlphaFoldDB" id="A0AAD6Q245"/>
<organism evidence="2 3">
    <name type="scientific">Populus alba x Populus x berolinensis</name>
    <dbReference type="NCBI Taxonomy" id="444605"/>
    <lineage>
        <taxon>Eukaryota</taxon>
        <taxon>Viridiplantae</taxon>
        <taxon>Streptophyta</taxon>
        <taxon>Embryophyta</taxon>
        <taxon>Tracheophyta</taxon>
        <taxon>Spermatophyta</taxon>
        <taxon>Magnoliopsida</taxon>
        <taxon>eudicotyledons</taxon>
        <taxon>Gunneridae</taxon>
        <taxon>Pentapetalae</taxon>
        <taxon>rosids</taxon>
        <taxon>fabids</taxon>
        <taxon>Malpighiales</taxon>
        <taxon>Salicaceae</taxon>
        <taxon>Saliceae</taxon>
        <taxon>Populus</taxon>
    </lineage>
</organism>
<evidence type="ECO:0000313" key="3">
    <source>
        <dbReference type="Proteomes" id="UP001164929"/>
    </source>
</evidence>
<comment type="caution">
    <text evidence="2">The sequence shown here is derived from an EMBL/GenBank/DDBJ whole genome shotgun (WGS) entry which is preliminary data.</text>
</comment>
<gene>
    <name evidence="2" type="ORF">NC653_030460</name>
</gene>
<keyword evidence="1" id="KW-0812">Transmembrane</keyword>
<dbReference type="EMBL" id="JAQIZT010000013">
    <property type="protein sequence ID" value="KAJ6974363.1"/>
    <property type="molecule type" value="Genomic_DNA"/>
</dbReference>
<feature type="transmembrane region" description="Helical" evidence="1">
    <location>
        <begin position="184"/>
        <end position="202"/>
    </location>
</feature>
<feature type="transmembrane region" description="Helical" evidence="1">
    <location>
        <begin position="159"/>
        <end position="177"/>
    </location>
</feature>
<keyword evidence="1" id="KW-1133">Transmembrane helix</keyword>
<reference evidence="2" key="1">
    <citation type="journal article" date="2023" name="Mol. Ecol. Resour.">
        <title>Chromosome-level genome assembly of a triploid poplar Populus alba 'Berolinensis'.</title>
        <authorList>
            <person name="Chen S."/>
            <person name="Yu Y."/>
            <person name="Wang X."/>
            <person name="Wang S."/>
            <person name="Zhang T."/>
            <person name="Zhou Y."/>
            <person name="He R."/>
            <person name="Meng N."/>
            <person name="Wang Y."/>
            <person name="Liu W."/>
            <person name="Liu Z."/>
            <person name="Liu J."/>
            <person name="Guo Q."/>
            <person name="Huang H."/>
            <person name="Sederoff R.R."/>
            <person name="Wang G."/>
            <person name="Qu G."/>
            <person name="Chen S."/>
        </authorList>
    </citation>
    <scope>NUCLEOTIDE SEQUENCE</scope>
    <source>
        <strain evidence="2">SC-2020</strain>
    </source>
</reference>
<sequence length="397" mass="44190">MPRAIHYKPQPLLSKSSPLLNPFGEMTFTDPKSTSFAFKAHIFYSPLLLSHRTHVQKPIICARKNKRGSGYKKLIKIVTFMASNLNTLPEPLGLVIEEFAAAGGGGGGGNLGFWKGFGGGRFDGWGRKGKMNSGFLGFLVVSGLGLILFLFGGELKIDVVSGVLVLSLLGAVLVKGFKTGIKDWILGLCFFGVLLGLGLKKGEMQKWVERCRVRSPVLVLMKGKRRHVRLIFHFTFVLHVFQVQEDLNVASHETIGNCDHTKCVLGCTMNVWFNIAICSYSLWFVDAISLDWKCLMISGFHTESCIIYCSNSFYRLWHCSNDSLCTKRPIVDDNAMERVGSGQGGSGRQFQKAMYGYAEKALGILKRMEEMIVTPEEVTSWSFILTHRANIARLMRV</sequence>